<comment type="caution">
    <text evidence="2">The sequence shown here is derived from an EMBL/GenBank/DDBJ whole genome shotgun (WGS) entry which is preliminary data.</text>
</comment>
<name>X6PCD0_RETFI</name>
<organism evidence="2 3">
    <name type="scientific">Reticulomyxa filosa</name>
    <dbReference type="NCBI Taxonomy" id="46433"/>
    <lineage>
        <taxon>Eukaryota</taxon>
        <taxon>Sar</taxon>
        <taxon>Rhizaria</taxon>
        <taxon>Retaria</taxon>
        <taxon>Foraminifera</taxon>
        <taxon>Monothalamids</taxon>
        <taxon>Reticulomyxidae</taxon>
        <taxon>Reticulomyxa</taxon>
    </lineage>
</organism>
<reference evidence="2 3" key="1">
    <citation type="journal article" date="2013" name="Curr. Biol.">
        <title>The Genome of the Foraminiferan Reticulomyxa filosa.</title>
        <authorList>
            <person name="Glockner G."/>
            <person name="Hulsmann N."/>
            <person name="Schleicher M."/>
            <person name="Noegel A.A."/>
            <person name="Eichinger L."/>
            <person name="Gallinger C."/>
            <person name="Pawlowski J."/>
            <person name="Sierra R."/>
            <person name="Euteneuer U."/>
            <person name="Pillet L."/>
            <person name="Moustafa A."/>
            <person name="Platzer M."/>
            <person name="Groth M."/>
            <person name="Szafranski K."/>
            <person name="Schliwa M."/>
        </authorList>
    </citation>
    <scope>NUCLEOTIDE SEQUENCE [LARGE SCALE GENOMIC DNA]</scope>
</reference>
<keyword evidence="3" id="KW-1185">Reference proteome</keyword>
<evidence type="ECO:0000313" key="2">
    <source>
        <dbReference type="EMBL" id="ETO36180.1"/>
    </source>
</evidence>
<proteinExistence type="predicted"/>
<dbReference type="EMBL" id="ASPP01000929">
    <property type="protein sequence ID" value="ETO36180.1"/>
    <property type="molecule type" value="Genomic_DNA"/>
</dbReference>
<keyword evidence="1" id="KW-0175">Coiled coil</keyword>
<evidence type="ECO:0000256" key="1">
    <source>
        <dbReference type="SAM" id="Coils"/>
    </source>
</evidence>
<sequence>METRHKETAQTLKERIRQLRSLAELLHLKKEELRNEESQTRQQEQQEQQQLLLHRIKIEKLTNELLIIAEQLKHYKCEVHTERKKMEILLKTMAKESAKREELLSVFGSIKHRLQQLLAVEKNSTNTATTAE</sequence>
<gene>
    <name evidence="2" type="ORF">RFI_00885</name>
</gene>
<dbReference type="AlphaFoldDB" id="X6PCD0"/>
<evidence type="ECO:0000313" key="3">
    <source>
        <dbReference type="Proteomes" id="UP000023152"/>
    </source>
</evidence>
<accession>X6PCD0</accession>
<protein>
    <submittedName>
        <fullName evidence="2">Uncharacterized protein</fullName>
    </submittedName>
</protein>
<dbReference type="Proteomes" id="UP000023152">
    <property type="component" value="Unassembled WGS sequence"/>
</dbReference>
<feature type="coiled-coil region" evidence="1">
    <location>
        <begin position="9"/>
        <end position="78"/>
    </location>
</feature>